<gene>
    <name evidence="3" type="ORF">DNFV4_04006</name>
</gene>
<reference evidence="3" key="1">
    <citation type="submission" date="2022-10" db="EMBL/GenBank/DDBJ databases">
        <authorList>
            <person name="Koch H."/>
        </authorList>
    </citation>
    <scope>NUCLEOTIDE SEQUENCE</scope>
    <source>
        <strain evidence="3">DNF</strain>
    </source>
</reference>
<feature type="domain" description="Putative glycogen debranching enzyme N-terminal" evidence="1">
    <location>
        <begin position="27"/>
        <end position="220"/>
    </location>
</feature>
<dbReference type="KEGG" id="nti:DNFV4_04006"/>
<proteinExistence type="predicted"/>
<dbReference type="EMBL" id="OX365700">
    <property type="protein sequence ID" value="CAI4033565.1"/>
    <property type="molecule type" value="Genomic_DNA"/>
</dbReference>
<dbReference type="AlphaFoldDB" id="A0AA86N2K5"/>
<dbReference type="Pfam" id="PF22422">
    <property type="entry name" value="MGH1-like_GH"/>
    <property type="match status" value="1"/>
</dbReference>
<dbReference type="Gene3D" id="1.50.10.10">
    <property type="match status" value="1"/>
</dbReference>
<evidence type="ECO:0000259" key="2">
    <source>
        <dbReference type="Pfam" id="PF22422"/>
    </source>
</evidence>
<dbReference type="GO" id="GO:0005975">
    <property type="term" value="P:carbohydrate metabolic process"/>
    <property type="evidence" value="ECO:0007669"/>
    <property type="project" value="InterPro"/>
</dbReference>
<accession>A0AA86N2K5</accession>
<evidence type="ECO:0000313" key="4">
    <source>
        <dbReference type="Proteomes" id="UP001179121"/>
    </source>
</evidence>
<evidence type="ECO:0000259" key="1">
    <source>
        <dbReference type="Pfam" id="PF14742"/>
    </source>
</evidence>
<keyword evidence="4" id="KW-1185">Reference proteome</keyword>
<dbReference type="InterPro" id="IPR008928">
    <property type="entry name" value="6-hairpin_glycosidase_sf"/>
</dbReference>
<dbReference type="RefSeq" id="WP_289270877.1">
    <property type="nucleotide sequence ID" value="NZ_OX365700.1"/>
</dbReference>
<name>A0AA86N2K5_9BACT</name>
<dbReference type="InterPro" id="IPR032856">
    <property type="entry name" value="GDE_N_bis"/>
</dbReference>
<dbReference type="InterPro" id="IPR012341">
    <property type="entry name" value="6hp_glycosidase-like_sf"/>
</dbReference>
<evidence type="ECO:0000313" key="3">
    <source>
        <dbReference type="EMBL" id="CAI4033565.1"/>
    </source>
</evidence>
<dbReference type="Pfam" id="PF14742">
    <property type="entry name" value="GDE_N_bis"/>
    <property type="match status" value="1"/>
</dbReference>
<dbReference type="SUPFAM" id="SSF48208">
    <property type="entry name" value="Six-hairpin glycosidases"/>
    <property type="match status" value="1"/>
</dbReference>
<protein>
    <submittedName>
        <fullName evidence="3">Amylo-alpha-1,6-glucosidase</fullName>
    </submittedName>
</protein>
<sequence>MDSIIRVKDQFYIHADSSLVDNRTHVLKQGDSFAVFDRYGDIKPVGKFSHGLYHDGTRHLSRLEVFVGGARPILLSSAVGEDNIVLTVDLTNTDLDLEDQARARRGTFHLFRSAFLWGGGCHEQFRLVNYGVDPARISLAVKFDADFVDIFEVRGVRRRRRGKRLRSIVKSDSVQLLYQGLDGVVRRTGLHWHPTPQALSESEARFDLSLKPKEEVSLTLAVRCEQAEQKAAVWRYHQAWEQAKHDLASRMGEDCEIVTSHDWFNEWLDRSRRDLHMMVSETPHGPYPYAGVPWFSAPFGRDGIITALEYLWVNPSIAKGVLGYLAATQAKETVPEQDAEPGKILHESRKGEMAALGEVPFGSYYGSVDSTPLFIMLAGAYFERTGDRNFIETLWPNLDAAMRWIDTYGDADRDGFVEYARRSSRGLVQQGWKDSYDAVFHDDGRMAESPIALCEVQGYVYAAKRSAAACASALGKKETGAVLLRQAEVLKQRFHQAFWSDHLSSYALALDGEKRPCLVKTSNPGHCLFTEIVGDRHAGRLVQSLVEKDLFSGWGIRTVAADQARYSPMSYHNGSVWPHDNAIIAMGLARYGHTDAAVKILRALFDASQYFDLHRLPELFCGFERRPGQGPSLYPVACSPQAWSAASVFLLLAACLGLTVRATEHRIVFHRPLLPEFLREVHLRHLRVGAMSVDLVLTRSKDTVRVEALRNEGGVDIVIVK</sequence>
<feature type="domain" description="Mannosylglycerate hydrolase MGH1-like glycoside hydrolase" evidence="2">
    <location>
        <begin position="305"/>
        <end position="608"/>
    </location>
</feature>
<dbReference type="Proteomes" id="UP001179121">
    <property type="component" value="Chromosome"/>
</dbReference>
<dbReference type="InterPro" id="IPR054491">
    <property type="entry name" value="MGH1-like_GH"/>
</dbReference>
<organism evidence="3 4">
    <name type="scientific">Nitrospira tepida</name>
    <dbReference type="NCBI Taxonomy" id="2973512"/>
    <lineage>
        <taxon>Bacteria</taxon>
        <taxon>Pseudomonadati</taxon>
        <taxon>Nitrospirota</taxon>
        <taxon>Nitrospiria</taxon>
        <taxon>Nitrospirales</taxon>
        <taxon>Nitrospiraceae</taxon>
        <taxon>Nitrospira</taxon>
    </lineage>
</organism>